<reference evidence="1" key="1">
    <citation type="journal article" date="2021" name="Open Biol.">
        <title>Shared evolutionary footprints suggest mitochondrial oxidative damage underlies multiple complex I losses in fungi.</title>
        <authorList>
            <person name="Schikora-Tamarit M.A."/>
            <person name="Marcet-Houben M."/>
            <person name="Nosek J."/>
            <person name="Gabaldon T."/>
        </authorList>
    </citation>
    <scope>NUCLEOTIDE SEQUENCE</scope>
    <source>
        <strain evidence="1">CBS6075</strain>
    </source>
</reference>
<dbReference type="EMBL" id="JAEUBE010000352">
    <property type="protein sequence ID" value="KAH3664088.1"/>
    <property type="molecule type" value="Genomic_DNA"/>
</dbReference>
<gene>
    <name evidence="1" type="ORF">OGAPHI_004802</name>
</gene>
<protein>
    <submittedName>
        <fullName evidence="1">Uncharacterized protein</fullName>
    </submittedName>
</protein>
<keyword evidence="2" id="KW-1185">Reference proteome</keyword>
<evidence type="ECO:0000313" key="2">
    <source>
        <dbReference type="Proteomes" id="UP000769157"/>
    </source>
</evidence>
<comment type="caution">
    <text evidence="1">The sequence shown here is derived from an EMBL/GenBank/DDBJ whole genome shotgun (WGS) entry which is preliminary data.</text>
</comment>
<name>A0A9P8P1I1_9ASCO</name>
<sequence length="81" mass="9632">MFWSLLQRMDLYKELDVLYRETELLIRLPTFWLMTDSLCLDRGDVSNLATNLRDLELEGEESFLSFLCRRSRDIKLLADGK</sequence>
<proteinExistence type="predicted"/>
<dbReference type="GeneID" id="70236767"/>
<accession>A0A9P8P1I1</accession>
<dbReference type="Proteomes" id="UP000769157">
    <property type="component" value="Unassembled WGS sequence"/>
</dbReference>
<reference evidence="1" key="2">
    <citation type="submission" date="2021-01" db="EMBL/GenBank/DDBJ databases">
        <authorList>
            <person name="Schikora-Tamarit M.A."/>
        </authorList>
    </citation>
    <scope>NUCLEOTIDE SEQUENCE</scope>
    <source>
        <strain evidence="1">CBS6075</strain>
    </source>
</reference>
<dbReference type="RefSeq" id="XP_046060368.1">
    <property type="nucleotide sequence ID" value="XM_046205920.1"/>
</dbReference>
<evidence type="ECO:0000313" key="1">
    <source>
        <dbReference type="EMBL" id="KAH3664088.1"/>
    </source>
</evidence>
<dbReference type="AlphaFoldDB" id="A0A9P8P1I1"/>
<organism evidence="1 2">
    <name type="scientific">Ogataea philodendri</name>
    <dbReference type="NCBI Taxonomy" id="1378263"/>
    <lineage>
        <taxon>Eukaryota</taxon>
        <taxon>Fungi</taxon>
        <taxon>Dikarya</taxon>
        <taxon>Ascomycota</taxon>
        <taxon>Saccharomycotina</taxon>
        <taxon>Pichiomycetes</taxon>
        <taxon>Pichiales</taxon>
        <taxon>Pichiaceae</taxon>
        <taxon>Ogataea</taxon>
    </lineage>
</organism>